<dbReference type="EMBL" id="QVIG01000001">
    <property type="protein sequence ID" value="RGD57316.1"/>
    <property type="molecule type" value="Genomic_DNA"/>
</dbReference>
<comment type="pathway">
    <text evidence="1">Antibiotic biosynthesis.</text>
</comment>
<evidence type="ECO:0000313" key="8">
    <source>
        <dbReference type="Proteomes" id="UP000263377"/>
    </source>
</evidence>
<gene>
    <name evidence="7" type="ORF">DR950_05485</name>
</gene>
<evidence type="ECO:0000256" key="5">
    <source>
        <dbReference type="ARBA" id="ARBA00023194"/>
    </source>
</evidence>
<dbReference type="Gene3D" id="3.40.50.150">
    <property type="entry name" value="Vaccinia Virus protein VP39"/>
    <property type="match status" value="1"/>
</dbReference>
<keyword evidence="5" id="KW-0045">Antibiotic biosynthesis</keyword>
<evidence type="ECO:0000256" key="2">
    <source>
        <dbReference type="ARBA" id="ARBA00022603"/>
    </source>
</evidence>
<dbReference type="GO" id="GO:0017000">
    <property type="term" value="P:antibiotic biosynthetic process"/>
    <property type="evidence" value="ECO:0007669"/>
    <property type="project" value="UniProtKB-KW"/>
</dbReference>
<evidence type="ECO:0000259" key="6">
    <source>
        <dbReference type="Pfam" id="PF17843"/>
    </source>
</evidence>
<evidence type="ECO:0000256" key="3">
    <source>
        <dbReference type="ARBA" id="ARBA00022679"/>
    </source>
</evidence>
<dbReference type="InterPro" id="IPR040800">
    <property type="entry name" value="MycE_N"/>
</dbReference>
<dbReference type="Pfam" id="PF17843">
    <property type="entry name" value="MycE_N"/>
    <property type="match status" value="1"/>
</dbReference>
<reference evidence="7 8" key="1">
    <citation type="submission" date="2018-08" db="EMBL/GenBank/DDBJ databases">
        <title>Diversity &amp; Physiological Properties of Lignin-Decomposing Actinobacteria from Soil.</title>
        <authorList>
            <person name="Roh S.G."/>
            <person name="Kim S.B."/>
        </authorList>
    </citation>
    <scope>NUCLEOTIDE SEQUENCE [LARGE SCALE GENOMIC DNA]</scope>
    <source>
        <strain evidence="7 8">MMS17-GH009</strain>
    </source>
</reference>
<evidence type="ECO:0000256" key="1">
    <source>
        <dbReference type="ARBA" id="ARBA00004792"/>
    </source>
</evidence>
<name>A0A372ZN90_9ACTN</name>
<organism evidence="7 8">
    <name type="scientific">Kitasatospora xanthocidica</name>
    <dbReference type="NCBI Taxonomy" id="83382"/>
    <lineage>
        <taxon>Bacteria</taxon>
        <taxon>Bacillati</taxon>
        <taxon>Actinomycetota</taxon>
        <taxon>Actinomycetes</taxon>
        <taxon>Kitasatosporales</taxon>
        <taxon>Streptomycetaceae</taxon>
        <taxon>Kitasatospora</taxon>
    </lineage>
</organism>
<evidence type="ECO:0000256" key="4">
    <source>
        <dbReference type="ARBA" id="ARBA00022691"/>
    </source>
</evidence>
<dbReference type="SUPFAM" id="SSF53335">
    <property type="entry name" value="S-adenosyl-L-methionine-dependent methyltransferases"/>
    <property type="match status" value="1"/>
</dbReference>
<keyword evidence="2 7" id="KW-0489">Methyltransferase</keyword>
<keyword evidence="8" id="KW-1185">Reference proteome</keyword>
<proteinExistence type="predicted"/>
<dbReference type="GO" id="GO:0008168">
    <property type="term" value="F:methyltransferase activity"/>
    <property type="evidence" value="ECO:0007669"/>
    <property type="project" value="UniProtKB-KW"/>
</dbReference>
<dbReference type="GO" id="GO:0032259">
    <property type="term" value="P:methylation"/>
    <property type="evidence" value="ECO:0007669"/>
    <property type="project" value="UniProtKB-KW"/>
</dbReference>
<accession>A0A372ZN90</accession>
<comment type="caution">
    <text evidence="7">The sequence shown here is derived from an EMBL/GenBank/DDBJ whole genome shotgun (WGS) entry which is preliminary data.</text>
</comment>
<dbReference type="Gene3D" id="3.30.1050.30">
    <property type="match status" value="1"/>
</dbReference>
<protein>
    <submittedName>
        <fullName evidence="7">Class I SAM-dependent methyltransferase</fullName>
    </submittedName>
</protein>
<evidence type="ECO:0000313" key="7">
    <source>
        <dbReference type="EMBL" id="RGD57316.1"/>
    </source>
</evidence>
<dbReference type="InterPro" id="IPR029063">
    <property type="entry name" value="SAM-dependent_MTases_sf"/>
</dbReference>
<feature type="domain" description="Methyltransferase MycE N-terminal" evidence="6">
    <location>
        <begin position="22"/>
        <end position="120"/>
    </location>
</feature>
<keyword evidence="4" id="KW-0949">S-adenosyl-L-methionine</keyword>
<dbReference type="Proteomes" id="UP000263377">
    <property type="component" value="Unassembled WGS sequence"/>
</dbReference>
<dbReference type="AlphaFoldDB" id="A0A372ZN90"/>
<dbReference type="RefSeq" id="WP_117486117.1">
    <property type="nucleotide sequence ID" value="NZ_QVIG01000001.1"/>
</dbReference>
<sequence>MSTFSDPMADRKADSATPIECLRLAGDDTRSLHSVVHSFELADLTAVLVDEILFRCDPPGNADPVAVVLDVTRGEERVSTSFLVQAGRPVGLNGADGPAALFRIEYDVLDLVRELFGPSSPGGPANRRTELRFVPESMTVEGVRPLGSIMAAASTILTGCSSDNPGLARLALRHDSDKWGGLHWFAALYERHLRQLRGQPVRVLEIGIGGYDHPTLGGGSLKMWKHYFPRGLVFGVDLYDKSGLDQQRLHTLKADQSDPAQMIEIAERHGPFDIVIDDGSHINEHVRTTFRALFPHVRAGGLYVIEDLWTSYAPGFGGNEAPEACDSTTLGLVKRLVDDLHYEEQPLKTTGGVGPSLAGMHLYRNIAFLEKGRNAEGGIPGWIRH</sequence>
<keyword evidence="3 7" id="KW-0808">Transferase</keyword>